<evidence type="ECO:0000259" key="2">
    <source>
        <dbReference type="Pfam" id="PF14344"/>
    </source>
</evidence>
<protein>
    <submittedName>
        <fullName evidence="3">DUF4397 domain-containing protein</fullName>
    </submittedName>
</protein>
<evidence type="ECO:0000313" key="3">
    <source>
        <dbReference type="EMBL" id="MCJ0741870.1"/>
    </source>
</evidence>
<name>A0ABS9ZTE3_9SPHI</name>
<feature type="chain" id="PRO_5046387864" evidence="1">
    <location>
        <begin position="23"/>
        <end position="235"/>
    </location>
</feature>
<dbReference type="Proteomes" id="UP001165460">
    <property type="component" value="Unassembled WGS sequence"/>
</dbReference>
<dbReference type="PROSITE" id="PS51257">
    <property type="entry name" value="PROKAR_LIPOPROTEIN"/>
    <property type="match status" value="1"/>
</dbReference>
<accession>A0ABS9ZTE3</accession>
<reference evidence="3" key="1">
    <citation type="submission" date="2022-03" db="EMBL/GenBank/DDBJ databases">
        <authorList>
            <person name="Woo C.Y."/>
        </authorList>
    </citation>
    <scope>NUCLEOTIDE SEQUENCE</scope>
    <source>
        <strain evidence="3">CYS-01</strain>
    </source>
</reference>
<dbReference type="RefSeq" id="WP_243359445.1">
    <property type="nucleotide sequence ID" value="NZ_JALGBH010000001.1"/>
</dbReference>
<feature type="domain" description="DUF4397" evidence="2">
    <location>
        <begin position="40"/>
        <end position="153"/>
    </location>
</feature>
<evidence type="ECO:0000313" key="4">
    <source>
        <dbReference type="Proteomes" id="UP001165460"/>
    </source>
</evidence>
<dbReference type="InterPro" id="IPR025510">
    <property type="entry name" value="DUF4397"/>
</dbReference>
<dbReference type="EMBL" id="JALGBH010000001">
    <property type="protein sequence ID" value="MCJ0741870.1"/>
    <property type="molecule type" value="Genomic_DNA"/>
</dbReference>
<keyword evidence="1" id="KW-0732">Signal</keyword>
<organism evidence="3 4">
    <name type="scientific">Pedobacter montanisoli</name>
    <dbReference type="NCBI Taxonomy" id="2923277"/>
    <lineage>
        <taxon>Bacteria</taxon>
        <taxon>Pseudomonadati</taxon>
        <taxon>Bacteroidota</taxon>
        <taxon>Sphingobacteriia</taxon>
        <taxon>Sphingobacteriales</taxon>
        <taxon>Sphingobacteriaceae</taxon>
        <taxon>Pedobacter</taxon>
    </lineage>
</organism>
<comment type="caution">
    <text evidence="3">The sequence shown here is derived from an EMBL/GenBank/DDBJ whole genome shotgun (WGS) entry which is preliminary data.</text>
</comment>
<proteinExistence type="predicted"/>
<sequence length="235" mass="25752">MNINFYKMLKPFTLFMAFAVMALSFGCKSKNDPAPTAGVLRIYNASPTFLTYDIYYNGNKANSVAIPYGGGIKNTQYPVGTYDIKFKVAGESQDAFSKSGLNLQQDVLTSYYLLGKANQFELLTVVDNLSNLDIKKAYVRFINLSLNAPALDLFVKDKTSAISSNIPYKGYGTYTAVDAGTIKFNLKENSTGTVKAESDDVKIEIGNVYTIFAGGVYSNPAADERGLNIQVIKHQ</sequence>
<feature type="signal peptide" evidence="1">
    <location>
        <begin position="1"/>
        <end position="22"/>
    </location>
</feature>
<gene>
    <name evidence="3" type="ORF">MMF97_04030</name>
</gene>
<keyword evidence="4" id="KW-1185">Reference proteome</keyword>
<dbReference type="Pfam" id="PF14344">
    <property type="entry name" value="DUF4397"/>
    <property type="match status" value="1"/>
</dbReference>
<evidence type="ECO:0000256" key="1">
    <source>
        <dbReference type="SAM" id="SignalP"/>
    </source>
</evidence>